<dbReference type="PROSITE" id="PS51257">
    <property type="entry name" value="PROKAR_LIPOPROTEIN"/>
    <property type="match status" value="1"/>
</dbReference>
<sequence length="478" mass="54002">MRNLVLILTAFLLGACSLKPNLKINEANFTSMDSNVSIEKEWWKAFNDNHLNLLVEKALKNNADLKIAYINLEQAAAQLGIDRSDLLPKLDASANANRAKSSINAPNNKTGTFSYNNSFDMGLNLSYEVDLWGKYRDNYNASYESLKASEFDYVAARLSIISNVVQMYFNSANAYEAMQIYKETMQAYTQTYELKRSLYEIGAIGEYELAQSKAELQSVKAQYINAINTKESYLKALKILTADELDDVLYKEENYQKFTHFAKSLPEGISSTILLQRPDINAALSRLTQQNYLVGVARSAFLPSLSLTGLLGFESGDLDILVKDGSKAWSVGGKFLMPIFHWGEIYQSVNLAKLSKDKAFVNYENTLKTAFAEVRYALSQRKTSMQNYENYKALLEAQQKIYDLASIRYENGSIPLIEYLDARRNLLNAKISYANANYLMANSIVEVIKAFGGGFEMSKNLSKEIEEDAKKFDMSFRE</sequence>
<dbReference type="InterPro" id="IPR010131">
    <property type="entry name" value="MdtP/NodT-like"/>
</dbReference>
<dbReference type="PANTHER" id="PTHR30203">
    <property type="entry name" value="OUTER MEMBRANE CATION EFFLUX PROTEIN"/>
    <property type="match status" value="1"/>
</dbReference>
<dbReference type="EMBL" id="LDWY01000019">
    <property type="protein sequence ID" value="PHY91828.1"/>
    <property type="molecule type" value="Genomic_DNA"/>
</dbReference>
<dbReference type="GO" id="GO:0005886">
    <property type="term" value="C:plasma membrane"/>
    <property type="evidence" value="ECO:0007669"/>
    <property type="project" value="UniProtKB-SubCell"/>
</dbReference>
<keyword evidence="2" id="KW-0472">Membrane</keyword>
<reference evidence="4" key="1">
    <citation type="submission" date="2015-06" db="EMBL/GenBank/DDBJ databases">
        <authorList>
            <person name="Parisi A."/>
            <person name="Chiara M."/>
            <person name="Florio D."/>
            <person name="Miccolupo A."/>
            <person name="Manzari C."/>
            <person name="Mion D."/>
            <person name="Caruso M."/>
            <person name="D'erchia A.M."/>
            <person name="Zanoni R."/>
        </authorList>
    </citation>
    <scope>NUCLEOTIDE SEQUENCE [LARGE SCALE GENOMIC DNA]</scope>
    <source>
        <strain evidence="4">73/13</strain>
    </source>
</reference>
<accession>A0A2G4R5J3</accession>
<dbReference type="Pfam" id="PF02321">
    <property type="entry name" value="OEP"/>
    <property type="match status" value="2"/>
</dbReference>
<dbReference type="GO" id="GO:0015562">
    <property type="term" value="F:efflux transmembrane transporter activity"/>
    <property type="evidence" value="ECO:0007669"/>
    <property type="project" value="InterPro"/>
</dbReference>
<evidence type="ECO:0000313" key="4">
    <source>
        <dbReference type="Proteomes" id="UP000237472"/>
    </source>
</evidence>
<dbReference type="Proteomes" id="UP000237472">
    <property type="component" value="Unassembled WGS sequence"/>
</dbReference>
<dbReference type="RefSeq" id="WP_099461096.1">
    <property type="nucleotide sequence ID" value="NZ_LDWY01000019.1"/>
</dbReference>
<organism evidence="3 4">
    <name type="scientific">Campylobacter vulpis</name>
    <dbReference type="NCBI Taxonomy" id="1655500"/>
    <lineage>
        <taxon>Bacteria</taxon>
        <taxon>Pseudomonadati</taxon>
        <taxon>Campylobacterota</taxon>
        <taxon>Epsilonproteobacteria</taxon>
        <taxon>Campylobacterales</taxon>
        <taxon>Campylobacteraceae</taxon>
        <taxon>Campylobacter</taxon>
    </lineage>
</organism>
<evidence type="ECO:0000256" key="2">
    <source>
        <dbReference type="RuleBase" id="RU362097"/>
    </source>
</evidence>
<keyword evidence="2" id="KW-0564">Palmitate</keyword>
<keyword evidence="2" id="KW-0449">Lipoprotein</keyword>
<keyword evidence="2" id="KW-0812">Transmembrane</keyword>
<dbReference type="Gene3D" id="1.20.1600.10">
    <property type="entry name" value="Outer membrane efflux proteins (OEP)"/>
    <property type="match status" value="1"/>
</dbReference>
<name>A0A2G4R5J3_9BACT</name>
<keyword evidence="2" id="KW-1134">Transmembrane beta strand</keyword>
<evidence type="ECO:0000256" key="1">
    <source>
        <dbReference type="ARBA" id="ARBA00007613"/>
    </source>
</evidence>
<comment type="subcellular location">
    <subcellularLocation>
        <location evidence="2">Cell membrane</location>
        <topology evidence="2">Lipid-anchor</topology>
    </subcellularLocation>
</comment>
<evidence type="ECO:0000313" key="3">
    <source>
        <dbReference type="EMBL" id="PHY91828.1"/>
    </source>
</evidence>
<proteinExistence type="inferred from homology"/>
<dbReference type="NCBIfam" id="TIGR01845">
    <property type="entry name" value="outer_NodT"/>
    <property type="match status" value="1"/>
</dbReference>
<dbReference type="AlphaFoldDB" id="A0A2G4R5J3"/>
<dbReference type="InterPro" id="IPR003423">
    <property type="entry name" value="OMP_efflux"/>
</dbReference>
<dbReference type="SUPFAM" id="SSF56954">
    <property type="entry name" value="Outer membrane efflux proteins (OEP)"/>
    <property type="match status" value="1"/>
</dbReference>
<dbReference type="OrthoDB" id="9783163at2"/>
<comment type="caution">
    <text evidence="3">The sequence shown here is derived from an EMBL/GenBank/DDBJ whole genome shotgun (WGS) entry which is preliminary data.</text>
</comment>
<comment type="similarity">
    <text evidence="1 2">Belongs to the outer membrane factor (OMF) (TC 1.B.17) family.</text>
</comment>
<gene>
    <name evidence="3" type="ORF">AA994_01920</name>
</gene>
<protein>
    <submittedName>
        <fullName evidence="3">RND transporter</fullName>
    </submittedName>
</protein>